<proteinExistence type="predicted"/>
<keyword evidence="3" id="KW-1185">Reference proteome</keyword>
<dbReference type="Proteomes" id="UP000183750">
    <property type="component" value="Unassembled WGS sequence"/>
</dbReference>
<sequence>MRNWPRTQGAHRPRTRGVKGWYSDAPGRSVTTNGRGSMMSTTKTLALWVAYGTNGVVGSIRHDDEGYTVVMAGSDAATGTYPTLESAKGALHSHMLPGSGWPMFREH</sequence>
<gene>
    <name evidence="2" type="ORF">SAMN04489807_0809</name>
</gene>
<reference evidence="3" key="1">
    <citation type="submission" date="2016-10" db="EMBL/GenBank/DDBJ databases">
        <authorList>
            <person name="Varghese N."/>
            <person name="Submissions S."/>
        </authorList>
    </citation>
    <scope>NUCLEOTIDE SEQUENCE [LARGE SCALE GENOMIC DNA]</scope>
    <source>
        <strain evidence="3">DSM 16089</strain>
    </source>
</reference>
<evidence type="ECO:0000313" key="3">
    <source>
        <dbReference type="Proteomes" id="UP000183750"/>
    </source>
</evidence>
<protein>
    <recommendedName>
        <fullName evidence="4">Methyltransferase</fullName>
    </recommendedName>
</protein>
<accession>A0A1H4JG22</accession>
<dbReference type="EMBL" id="FNSQ01000005">
    <property type="protein sequence ID" value="SEB45254.1"/>
    <property type="molecule type" value="Genomic_DNA"/>
</dbReference>
<dbReference type="AlphaFoldDB" id="A0A1H4JG22"/>
<evidence type="ECO:0008006" key="4">
    <source>
        <dbReference type="Google" id="ProtNLM"/>
    </source>
</evidence>
<name>A0A1H4JG22_9MICO</name>
<evidence type="ECO:0000256" key="1">
    <source>
        <dbReference type="SAM" id="MobiDB-lite"/>
    </source>
</evidence>
<evidence type="ECO:0000313" key="2">
    <source>
        <dbReference type="EMBL" id="SEB45254.1"/>
    </source>
</evidence>
<organism evidence="2 3">
    <name type="scientific">Microbacterium hydrocarbonoxydans</name>
    <dbReference type="NCBI Taxonomy" id="273678"/>
    <lineage>
        <taxon>Bacteria</taxon>
        <taxon>Bacillati</taxon>
        <taxon>Actinomycetota</taxon>
        <taxon>Actinomycetes</taxon>
        <taxon>Micrococcales</taxon>
        <taxon>Microbacteriaceae</taxon>
        <taxon>Microbacterium</taxon>
    </lineage>
</organism>
<feature type="region of interest" description="Disordered" evidence="1">
    <location>
        <begin position="1"/>
        <end position="37"/>
    </location>
</feature>